<keyword evidence="1" id="KW-0732">Signal</keyword>
<dbReference type="Gene3D" id="3.90.10.10">
    <property type="entry name" value="Cytochrome C3"/>
    <property type="match status" value="1"/>
</dbReference>
<organism evidence="5 6">
    <name type="scientific">Paraferrimonas haliotis</name>
    <dbReference type="NCBI Taxonomy" id="2013866"/>
    <lineage>
        <taxon>Bacteria</taxon>
        <taxon>Pseudomonadati</taxon>
        <taxon>Pseudomonadota</taxon>
        <taxon>Gammaproteobacteria</taxon>
        <taxon>Alteromonadales</taxon>
        <taxon>Ferrimonadaceae</taxon>
        <taxon>Paraferrimonas</taxon>
    </lineage>
</organism>
<dbReference type="Pfam" id="PF22113">
    <property type="entry name" value="Mtrc-MtrF_II-IV_dom"/>
    <property type="match status" value="2"/>
</dbReference>
<dbReference type="Pfam" id="PF22111">
    <property type="entry name" value="MtrC-MtrF_N"/>
    <property type="match status" value="1"/>
</dbReference>
<dbReference type="PANTHER" id="PTHR35038">
    <property type="entry name" value="DISSIMILATORY SULFITE REDUCTASE SIRA"/>
    <property type="match status" value="1"/>
</dbReference>
<keyword evidence="6" id="KW-1185">Reference proteome</keyword>
<gene>
    <name evidence="5" type="primary">mtrC</name>
    <name evidence="5" type="ORF">GCM10007894_22210</name>
</gene>
<sequence length="662" mass="71363">MKFHKSELKKLVLASMISAALVGCGSDGKDGDPGEPGEPGRPGGDPATSIEVLNLAIDQVKYEDGQPTIQVYASNEEGKPVVGITGMGMVIAQLTPQGVTSPGDSAEWERTGRVSGADNYVDQKNGYYTFTPDLSAFDEQLTQRFNVYAGGEGKTLADGVTEVPRREIVADYNGQGGAAHYTKDIVSHEACTACHTEGTPLTRRHGSYETNETCATCHNGSFRTETQWKHLVHNIHNTTKSFTDKYGNDYTGEKAEHLLQNNCQSCHVESEELAEWGNWTRVPTMETCSSCHDIDFKAGQGHTQQLDNSNCVACHNPQWTEELHLRKAMNTDAVVKQVGMSVTLEYVADDTNPDTVNIVVSLNDMDGNDIDASSVLNKIKRVETITNVGPNFPVMGYNANPANGIEKKVTIDLVKDGKLDPSATIEDGNIVANTGALPFGAGDTDTAFTFVGLAMCSDADMLVDCAADGTSEYTGMKADLAHVTKSGDAPALRHIDSVNFASCTNCHGDNWQIHKGYHAGFVMTEEQMGREVNGELRVGTDACVTCHTPEGTYAPGNNGAWEMKIHQTHNGEAIIKDCAQCHDSFNTAAFEDKGAIRMANGYTTPRTATCLSCHSADSIGHGLENQGAIVEGDFTQANDAAQSETCFFCHDLSTTDHTRIKM</sequence>
<dbReference type="RefSeq" id="WP_095498266.1">
    <property type="nucleotide sequence ID" value="NZ_BSPO01000003.1"/>
</dbReference>
<reference evidence="5 6" key="1">
    <citation type="journal article" date="2014" name="Int. J. Syst. Evol. Microbiol.">
        <title>Complete genome sequence of Corynebacterium casei LMG S-19264T (=DSM 44701T), isolated from a smear-ripened cheese.</title>
        <authorList>
            <consortium name="US DOE Joint Genome Institute (JGI-PGF)"/>
            <person name="Walter F."/>
            <person name="Albersmeier A."/>
            <person name="Kalinowski J."/>
            <person name="Ruckert C."/>
        </authorList>
    </citation>
    <scope>NUCLEOTIDE SEQUENCE [LARGE SCALE GENOMIC DNA]</scope>
    <source>
        <strain evidence="5 6">NBRC 112785</strain>
    </source>
</reference>
<comment type="caution">
    <text evidence="5">The sequence shown here is derived from an EMBL/GenBank/DDBJ whole genome shotgun (WGS) entry which is preliminary data.</text>
</comment>
<dbReference type="InterPro" id="IPR051829">
    <property type="entry name" value="Multiheme_Cytochr_ET"/>
</dbReference>
<accession>A0AA37WY86</accession>
<feature type="domain" description="Outer membrane cytochrome MtrC/MtrF-like" evidence="4">
    <location>
        <begin position="183"/>
        <end position="324"/>
    </location>
</feature>
<evidence type="ECO:0000313" key="6">
    <source>
        <dbReference type="Proteomes" id="UP001157439"/>
    </source>
</evidence>
<feature type="region of interest" description="Disordered" evidence="2">
    <location>
        <begin position="25"/>
        <end position="48"/>
    </location>
</feature>
<protein>
    <submittedName>
        <fullName evidence="5">Cytochrome c</fullName>
    </submittedName>
</protein>
<evidence type="ECO:0000313" key="5">
    <source>
        <dbReference type="EMBL" id="GLS84244.1"/>
    </source>
</evidence>
<dbReference type="InterPro" id="IPR020014">
    <property type="entry name" value="Decahaem_cyt-c_OmcA/MtrC"/>
</dbReference>
<feature type="domain" description="Outer membrane cytochrome MtrC/MtrF-like" evidence="4">
    <location>
        <begin position="498"/>
        <end position="654"/>
    </location>
</feature>
<dbReference type="PROSITE" id="PS51257">
    <property type="entry name" value="PROKAR_LIPOPROTEIN"/>
    <property type="match status" value="1"/>
</dbReference>
<dbReference type="SUPFAM" id="SSF48695">
    <property type="entry name" value="Multiheme cytochromes"/>
    <property type="match status" value="1"/>
</dbReference>
<dbReference type="Gene3D" id="1.10.720.180">
    <property type="match status" value="1"/>
</dbReference>
<dbReference type="PANTHER" id="PTHR35038:SF6">
    <property type="entry name" value="SURFACE LOCALIZED DECAHEME CYTOCHROME C LIPOPROTEIN"/>
    <property type="match status" value="1"/>
</dbReference>
<evidence type="ECO:0000256" key="2">
    <source>
        <dbReference type="SAM" id="MobiDB-lite"/>
    </source>
</evidence>
<proteinExistence type="predicted"/>
<dbReference type="InterPro" id="IPR054337">
    <property type="entry name" value="Mtrc-MtrF-like_dom_II/IV"/>
</dbReference>
<dbReference type="NCBIfam" id="TIGR03507">
    <property type="entry name" value="decahem_SO1788"/>
    <property type="match status" value="1"/>
</dbReference>
<dbReference type="AlphaFoldDB" id="A0AA37WY86"/>
<evidence type="ECO:0000259" key="3">
    <source>
        <dbReference type="Pfam" id="PF22111"/>
    </source>
</evidence>
<dbReference type="GO" id="GO:0016491">
    <property type="term" value="F:oxidoreductase activity"/>
    <property type="evidence" value="ECO:0007669"/>
    <property type="project" value="TreeGrafter"/>
</dbReference>
<dbReference type="InterPro" id="IPR054334">
    <property type="entry name" value="MtrC-MtrF_dom_I"/>
</dbReference>
<feature type="domain" description="Decaheme cytochrome c component MtrC/MtrF" evidence="3">
    <location>
        <begin position="62"/>
        <end position="175"/>
    </location>
</feature>
<name>A0AA37WY86_9GAMM</name>
<dbReference type="Proteomes" id="UP001157439">
    <property type="component" value="Unassembled WGS sequence"/>
</dbReference>
<dbReference type="InterPro" id="IPR036280">
    <property type="entry name" value="Multihaem_cyt_sf"/>
</dbReference>
<evidence type="ECO:0000256" key="1">
    <source>
        <dbReference type="ARBA" id="ARBA00022729"/>
    </source>
</evidence>
<dbReference type="EMBL" id="BSPO01000003">
    <property type="protein sequence ID" value="GLS84244.1"/>
    <property type="molecule type" value="Genomic_DNA"/>
</dbReference>
<evidence type="ECO:0000259" key="4">
    <source>
        <dbReference type="Pfam" id="PF22113"/>
    </source>
</evidence>